<comment type="caution">
    <text evidence="1">The sequence shown here is derived from an EMBL/GenBank/DDBJ whole genome shotgun (WGS) entry which is preliminary data.</text>
</comment>
<reference evidence="1 2" key="1">
    <citation type="submission" date="2015-01" db="EMBL/GenBank/DDBJ databases">
        <title>Evolution of Trichinella species and genotypes.</title>
        <authorList>
            <person name="Korhonen P.K."/>
            <person name="Edoardo P."/>
            <person name="Giuseppe L.R."/>
            <person name="Gasser R.B."/>
        </authorList>
    </citation>
    <scope>NUCLEOTIDE SEQUENCE [LARGE SCALE GENOMIC DNA]</scope>
    <source>
        <strain evidence="1">ISS417</strain>
    </source>
</reference>
<dbReference type="Proteomes" id="UP000055048">
    <property type="component" value="Unassembled WGS sequence"/>
</dbReference>
<accession>A0A0V0TWD9</accession>
<sequence>MVRSIVRLYNNNDDDDGFYNFSRFPISVLQAKKKKLLSSTKQLYLFIYFQAAVPQATTHKIRTSVQHDVQFLQDLMK</sequence>
<name>A0A0V0TWD9_9BILA</name>
<keyword evidence="2" id="KW-1185">Reference proteome</keyword>
<evidence type="ECO:0000313" key="2">
    <source>
        <dbReference type="Proteomes" id="UP000055048"/>
    </source>
</evidence>
<proteinExistence type="predicted"/>
<gene>
    <name evidence="1" type="ORF">T05_12992</name>
</gene>
<dbReference type="EMBL" id="JYDJ01000123">
    <property type="protein sequence ID" value="KRX43281.1"/>
    <property type="molecule type" value="Genomic_DNA"/>
</dbReference>
<evidence type="ECO:0000313" key="1">
    <source>
        <dbReference type="EMBL" id="KRX43281.1"/>
    </source>
</evidence>
<organism evidence="1 2">
    <name type="scientific">Trichinella murrelli</name>
    <dbReference type="NCBI Taxonomy" id="144512"/>
    <lineage>
        <taxon>Eukaryota</taxon>
        <taxon>Metazoa</taxon>
        <taxon>Ecdysozoa</taxon>
        <taxon>Nematoda</taxon>
        <taxon>Enoplea</taxon>
        <taxon>Dorylaimia</taxon>
        <taxon>Trichinellida</taxon>
        <taxon>Trichinellidae</taxon>
        <taxon>Trichinella</taxon>
    </lineage>
</organism>
<dbReference type="AlphaFoldDB" id="A0A0V0TWD9"/>
<protein>
    <submittedName>
        <fullName evidence="1">Uncharacterized protein</fullName>
    </submittedName>
</protein>